<dbReference type="PANTHER" id="PTHR35526">
    <property type="entry name" value="ANTI-SIGMA-F FACTOR RSBW-RELATED"/>
    <property type="match status" value="1"/>
</dbReference>
<keyword evidence="1" id="KW-0418">Kinase</keyword>
<keyword evidence="4" id="KW-1185">Reference proteome</keyword>
<dbReference type="GO" id="GO:0004674">
    <property type="term" value="F:protein serine/threonine kinase activity"/>
    <property type="evidence" value="ECO:0007669"/>
    <property type="project" value="UniProtKB-KW"/>
</dbReference>
<evidence type="ECO:0000256" key="1">
    <source>
        <dbReference type="ARBA" id="ARBA00022527"/>
    </source>
</evidence>
<keyword evidence="1" id="KW-0808">Transferase</keyword>
<feature type="domain" description="Histidine kinase/HSP90-like ATPase" evidence="2">
    <location>
        <begin position="9"/>
        <end position="99"/>
    </location>
</feature>
<evidence type="ECO:0000313" key="3">
    <source>
        <dbReference type="EMBL" id="OEV37408.1"/>
    </source>
</evidence>
<dbReference type="InterPro" id="IPR050267">
    <property type="entry name" value="Anti-sigma-factor_SerPK"/>
</dbReference>
<organism evidence="3 4">
    <name type="scientific">Kitasatospora aureofaciens</name>
    <name type="common">Streptomyces aureofaciens</name>
    <dbReference type="NCBI Taxonomy" id="1894"/>
    <lineage>
        <taxon>Bacteria</taxon>
        <taxon>Bacillati</taxon>
        <taxon>Actinomycetota</taxon>
        <taxon>Actinomycetes</taxon>
        <taxon>Kitasatosporales</taxon>
        <taxon>Streptomycetaceae</taxon>
        <taxon>Kitasatospora</taxon>
    </lineage>
</organism>
<dbReference type="PANTHER" id="PTHR35526:SF3">
    <property type="entry name" value="ANTI-SIGMA-F FACTOR RSBW"/>
    <property type="match status" value="1"/>
</dbReference>
<dbReference type="Gene3D" id="3.30.565.10">
    <property type="entry name" value="Histidine kinase-like ATPase, C-terminal domain"/>
    <property type="match status" value="1"/>
</dbReference>
<dbReference type="InterPro" id="IPR036890">
    <property type="entry name" value="HATPase_C_sf"/>
</dbReference>
<gene>
    <name evidence="3" type="ORF">HS99_0003845</name>
</gene>
<evidence type="ECO:0000259" key="2">
    <source>
        <dbReference type="Pfam" id="PF13581"/>
    </source>
</evidence>
<sequence length="118" mass="12395">MEGDFGRLLADAQLAVTELVVNAHRHGGGLTGFGARLDLERGCLVVDVEDGDERHPVGEPLDRRDPTAAGGRGWALVQILASTCHIDALPQGGKRIRVTFSLGRATAGRRSPSAGAET</sequence>
<dbReference type="EMBL" id="JPRF03000021">
    <property type="protein sequence ID" value="OEV37408.1"/>
    <property type="molecule type" value="Genomic_DNA"/>
</dbReference>
<proteinExistence type="predicted"/>
<dbReference type="AlphaFoldDB" id="A0A1E7N9R6"/>
<protein>
    <recommendedName>
        <fullName evidence="2">Histidine kinase/HSP90-like ATPase domain-containing protein</fullName>
    </recommendedName>
</protein>
<name>A0A1E7N9R6_KITAU</name>
<dbReference type="InterPro" id="IPR003594">
    <property type="entry name" value="HATPase_dom"/>
</dbReference>
<evidence type="ECO:0000313" key="4">
    <source>
        <dbReference type="Proteomes" id="UP000037395"/>
    </source>
</evidence>
<dbReference type="CDD" id="cd16936">
    <property type="entry name" value="HATPase_RsbW-like"/>
    <property type="match status" value="1"/>
</dbReference>
<dbReference type="Pfam" id="PF13581">
    <property type="entry name" value="HATPase_c_2"/>
    <property type="match status" value="1"/>
</dbReference>
<reference evidence="3" key="1">
    <citation type="submission" date="2016-08" db="EMBL/GenBank/DDBJ databases">
        <title>Sequencing, Assembly and Comparative Genomics of S. aureofaciens ATCC 10762.</title>
        <authorList>
            <person name="Gradnigo J.S."/>
            <person name="Johnson N."/>
            <person name="Somerville G.A."/>
        </authorList>
    </citation>
    <scope>NUCLEOTIDE SEQUENCE [LARGE SCALE GENOMIC DNA]</scope>
    <source>
        <strain evidence="3">ATCC 10762</strain>
    </source>
</reference>
<dbReference type="SUPFAM" id="SSF55874">
    <property type="entry name" value="ATPase domain of HSP90 chaperone/DNA topoisomerase II/histidine kinase"/>
    <property type="match status" value="1"/>
</dbReference>
<comment type="caution">
    <text evidence="3">The sequence shown here is derived from an EMBL/GenBank/DDBJ whole genome shotgun (WGS) entry which is preliminary data.</text>
</comment>
<dbReference type="Proteomes" id="UP000037395">
    <property type="component" value="Unassembled WGS sequence"/>
</dbReference>
<accession>A0A1E7N9R6</accession>
<keyword evidence="1" id="KW-0723">Serine/threonine-protein kinase</keyword>